<proteinExistence type="predicted"/>
<gene>
    <name evidence="1" type="ORF">EYB31_02845</name>
</gene>
<comment type="caution">
    <text evidence="1">The sequence shown here is derived from an EMBL/GenBank/DDBJ whole genome shotgun (WGS) entry which is preliminary data.</text>
</comment>
<dbReference type="InterPro" id="IPR014962">
    <property type="entry name" value="YolD"/>
</dbReference>
<sequence length="77" mass="8597">MSTFHNDEAMVSQIVQSALSSQEFVTVKLYNECGDSSITGLIIKFDREQSCFKLSHEDGIDTIYFHDILSIGFATGE</sequence>
<protein>
    <recommendedName>
        <fullName evidence="3">YolD-like family protein</fullName>
    </recommendedName>
</protein>
<evidence type="ECO:0008006" key="3">
    <source>
        <dbReference type="Google" id="ProtNLM"/>
    </source>
</evidence>
<dbReference type="AlphaFoldDB" id="A0A4Q9DYS5"/>
<name>A0A4Q9DYS5_9BACL</name>
<reference evidence="1 2" key="1">
    <citation type="submission" date="2019-02" db="EMBL/GenBank/DDBJ databases">
        <title>Paenibacillus sp. nov., isolated from surface-sterilized tissue of Thalictrum simplex L.</title>
        <authorList>
            <person name="Tuo L."/>
        </authorList>
    </citation>
    <scope>NUCLEOTIDE SEQUENCE [LARGE SCALE GENOMIC DNA]</scope>
    <source>
        <strain evidence="1 2">N2SHLJ1</strain>
    </source>
</reference>
<keyword evidence="2" id="KW-1185">Reference proteome</keyword>
<organism evidence="1 2">
    <name type="scientific">Paenibacillus thalictri</name>
    <dbReference type="NCBI Taxonomy" id="2527873"/>
    <lineage>
        <taxon>Bacteria</taxon>
        <taxon>Bacillati</taxon>
        <taxon>Bacillota</taxon>
        <taxon>Bacilli</taxon>
        <taxon>Bacillales</taxon>
        <taxon>Paenibacillaceae</taxon>
        <taxon>Paenibacillus</taxon>
    </lineage>
</organism>
<evidence type="ECO:0000313" key="2">
    <source>
        <dbReference type="Proteomes" id="UP000293142"/>
    </source>
</evidence>
<dbReference type="OrthoDB" id="2625789at2"/>
<evidence type="ECO:0000313" key="1">
    <source>
        <dbReference type="EMBL" id="TBL81048.1"/>
    </source>
</evidence>
<accession>A0A4Q9DYS5</accession>
<dbReference type="Pfam" id="PF08863">
    <property type="entry name" value="YolD"/>
    <property type="match status" value="1"/>
</dbReference>
<dbReference type="RefSeq" id="WP_131011762.1">
    <property type="nucleotide sequence ID" value="NZ_SIRE01000003.1"/>
</dbReference>
<dbReference type="EMBL" id="SIRE01000003">
    <property type="protein sequence ID" value="TBL81048.1"/>
    <property type="molecule type" value="Genomic_DNA"/>
</dbReference>
<dbReference type="Proteomes" id="UP000293142">
    <property type="component" value="Unassembled WGS sequence"/>
</dbReference>